<evidence type="ECO:0000256" key="1">
    <source>
        <dbReference type="SAM" id="SignalP"/>
    </source>
</evidence>
<sequence length="172" mass="17352">MKTRFGVMTAVVALTVGAGGTAAATTTPEDEQVLRASNYKALHLGQSEADALATGLLVNPQPAEGCVYYSMPVSEGRSNLGGGVFVEPSKGVVVISGTDQIRTPAGIGIGAPLDDVEGAYPALAPTGPTGFVFDTPAPGGQNGERFRFAVDEVNAVSDFAAEAADTGTCTTS</sequence>
<dbReference type="InParanoid" id="A0A263D4I7"/>
<accession>A0A263D4I7</accession>
<keyword evidence="1" id="KW-0732">Signal</keyword>
<protein>
    <submittedName>
        <fullName evidence="2">Uncharacterized protein</fullName>
    </submittedName>
</protein>
<dbReference type="Proteomes" id="UP000242444">
    <property type="component" value="Unassembled WGS sequence"/>
</dbReference>
<dbReference type="AlphaFoldDB" id="A0A263D4I7"/>
<dbReference type="EMBL" id="NKYE01000005">
    <property type="protein sequence ID" value="OZM73370.1"/>
    <property type="molecule type" value="Genomic_DNA"/>
</dbReference>
<feature type="chain" id="PRO_5012831098" evidence="1">
    <location>
        <begin position="25"/>
        <end position="172"/>
    </location>
</feature>
<reference evidence="2 3" key="1">
    <citation type="submission" date="2017-07" db="EMBL/GenBank/DDBJ databases">
        <title>Amycolatopsis antarcticus sp. nov., isolated from the surface of an Antarcticus brown macroalga.</title>
        <authorList>
            <person name="Wang J."/>
            <person name="Leiva S."/>
            <person name="Huang J."/>
            <person name="Huang Y."/>
        </authorList>
    </citation>
    <scope>NUCLEOTIDE SEQUENCE [LARGE SCALE GENOMIC DNA]</scope>
    <source>
        <strain evidence="2 3">AU-G6</strain>
    </source>
</reference>
<name>A0A263D4I7_9PSEU</name>
<comment type="caution">
    <text evidence="2">The sequence shown here is derived from an EMBL/GenBank/DDBJ whole genome shotgun (WGS) entry which is preliminary data.</text>
</comment>
<proteinExistence type="predicted"/>
<gene>
    <name evidence="2" type="ORF">CFN78_11035</name>
</gene>
<organism evidence="2 3">
    <name type="scientific">Amycolatopsis antarctica</name>
    <dbReference type="NCBI Taxonomy" id="1854586"/>
    <lineage>
        <taxon>Bacteria</taxon>
        <taxon>Bacillati</taxon>
        <taxon>Actinomycetota</taxon>
        <taxon>Actinomycetes</taxon>
        <taxon>Pseudonocardiales</taxon>
        <taxon>Pseudonocardiaceae</taxon>
        <taxon>Amycolatopsis</taxon>
    </lineage>
</organism>
<evidence type="ECO:0000313" key="2">
    <source>
        <dbReference type="EMBL" id="OZM73370.1"/>
    </source>
</evidence>
<feature type="signal peptide" evidence="1">
    <location>
        <begin position="1"/>
        <end position="24"/>
    </location>
</feature>
<keyword evidence="3" id="KW-1185">Reference proteome</keyword>
<evidence type="ECO:0000313" key="3">
    <source>
        <dbReference type="Proteomes" id="UP000242444"/>
    </source>
</evidence>